<proteinExistence type="predicted"/>
<reference evidence="2" key="1">
    <citation type="submission" date="2023-06" db="EMBL/GenBank/DDBJ databases">
        <title>Genome-scale phylogeny and comparative genomics of the fungal order Sordariales.</title>
        <authorList>
            <consortium name="Lawrence Berkeley National Laboratory"/>
            <person name="Hensen N."/>
            <person name="Bonometti L."/>
            <person name="Westerberg I."/>
            <person name="Brannstrom I.O."/>
            <person name="Guillou S."/>
            <person name="Cros-Aarteil S."/>
            <person name="Calhoun S."/>
            <person name="Haridas S."/>
            <person name="Kuo A."/>
            <person name="Mondo S."/>
            <person name="Pangilinan J."/>
            <person name="Riley R."/>
            <person name="Labutti K."/>
            <person name="Andreopoulos B."/>
            <person name="Lipzen A."/>
            <person name="Chen C."/>
            <person name="Yanf M."/>
            <person name="Daum C."/>
            <person name="Ng V."/>
            <person name="Clum A."/>
            <person name="Steindorff A."/>
            <person name="Ohm R."/>
            <person name="Martin F."/>
            <person name="Silar P."/>
            <person name="Natvig D."/>
            <person name="Lalanne C."/>
            <person name="Gautier V."/>
            <person name="Ament-Velasquez S.L."/>
            <person name="Kruys A."/>
            <person name="Hutchinson M.I."/>
            <person name="Powell A.J."/>
            <person name="Barry K."/>
            <person name="Miller A.N."/>
            <person name="Grigoriev I.V."/>
            <person name="Debuchy R."/>
            <person name="Gladieux P."/>
            <person name="Thoren M.H."/>
            <person name="Johannesson H."/>
        </authorList>
    </citation>
    <scope>NUCLEOTIDE SEQUENCE</scope>
    <source>
        <strain evidence="2">8032-3</strain>
    </source>
</reference>
<dbReference type="PANTHER" id="PTHR33112:SF9">
    <property type="entry name" value="HETEROKARYON INCOMPATIBILITY DOMAIN-CONTAINING PROTEIN"/>
    <property type="match status" value="1"/>
</dbReference>
<gene>
    <name evidence="2" type="ORF">QBC33DRAFT_449679</name>
</gene>
<dbReference type="Proteomes" id="UP001244011">
    <property type="component" value="Unassembled WGS sequence"/>
</dbReference>
<feature type="non-terminal residue" evidence="2">
    <location>
        <position position="1"/>
    </location>
</feature>
<dbReference type="GeneID" id="85307717"/>
<name>A0AAJ0FH24_9PEZI</name>
<comment type="caution">
    <text evidence="2">The sequence shown here is derived from an EMBL/GenBank/DDBJ whole genome shotgun (WGS) entry which is preliminary data.</text>
</comment>
<evidence type="ECO:0000259" key="1">
    <source>
        <dbReference type="Pfam" id="PF06985"/>
    </source>
</evidence>
<feature type="domain" description="Heterokaryon incompatibility" evidence="1">
    <location>
        <begin position="25"/>
        <end position="166"/>
    </location>
</feature>
<dbReference type="RefSeq" id="XP_060284389.1">
    <property type="nucleotide sequence ID" value="XM_060424530.1"/>
</dbReference>
<sequence>LPTRVLDVSREDPFLFISGGLKAEYVALSHCWGGAQPLVTTASAINDWIHKIPMKQLPTLYRDAVIVTRSLGLKYLWIDSMCIIQDSEDDWAAEAASMGSIYRHSYLTIFALDARDCREGILIQRPRSATSPDERAAREALQPSPFRLRNIFRSSHLCQRAWALQERLLSPRILYYSTSEMFWECLACTAQEGNTRIKPVYPSEYDYCSYQCANVKAHLILPTGSNPSFPLCPQSHWYIIVGEYTRCFLTLPSDKLPAISGLASLFWEKTQYTYLAGLWVEDFVTGLLWFAPCEQDQRCQLPSPQYLGPSWSWASTDLRVQYKPLTNRRDYPTPSPDDDIRLINYSIEHATANVMGRVNRSAVEVKAGTQDLYVETANENNRRCVLYGVDGEECGVGILDALYFEVGIRKRCSGIWITERRFQHVKRGVLVPTTYWLYFLIIVPAPDTVANNTWRRIGLGWTTMYSYWKFRAEKRVIVLV</sequence>
<dbReference type="AlphaFoldDB" id="A0AAJ0FH24"/>
<dbReference type="Pfam" id="PF06985">
    <property type="entry name" value="HET"/>
    <property type="match status" value="1"/>
</dbReference>
<keyword evidence="3" id="KW-1185">Reference proteome</keyword>
<evidence type="ECO:0000313" key="2">
    <source>
        <dbReference type="EMBL" id="KAK1768176.1"/>
    </source>
</evidence>
<protein>
    <submittedName>
        <fullName evidence="2">HET-domain-containing protein</fullName>
    </submittedName>
</protein>
<accession>A0AAJ0FH24</accession>
<evidence type="ECO:0000313" key="3">
    <source>
        <dbReference type="Proteomes" id="UP001244011"/>
    </source>
</evidence>
<dbReference type="EMBL" id="MU839006">
    <property type="protein sequence ID" value="KAK1768176.1"/>
    <property type="molecule type" value="Genomic_DNA"/>
</dbReference>
<dbReference type="InterPro" id="IPR010730">
    <property type="entry name" value="HET"/>
</dbReference>
<organism evidence="2 3">
    <name type="scientific">Phialemonium atrogriseum</name>
    <dbReference type="NCBI Taxonomy" id="1093897"/>
    <lineage>
        <taxon>Eukaryota</taxon>
        <taxon>Fungi</taxon>
        <taxon>Dikarya</taxon>
        <taxon>Ascomycota</taxon>
        <taxon>Pezizomycotina</taxon>
        <taxon>Sordariomycetes</taxon>
        <taxon>Sordariomycetidae</taxon>
        <taxon>Cephalothecales</taxon>
        <taxon>Cephalothecaceae</taxon>
        <taxon>Phialemonium</taxon>
    </lineage>
</organism>
<dbReference type="PANTHER" id="PTHR33112">
    <property type="entry name" value="DOMAIN PROTEIN, PUTATIVE-RELATED"/>
    <property type="match status" value="1"/>
</dbReference>